<dbReference type="Pfam" id="PF08448">
    <property type="entry name" value="PAS_4"/>
    <property type="match status" value="1"/>
</dbReference>
<dbReference type="GO" id="GO:0004673">
    <property type="term" value="F:protein histidine kinase activity"/>
    <property type="evidence" value="ECO:0007669"/>
    <property type="project" value="UniProtKB-EC"/>
</dbReference>
<organism evidence="10 11">
    <name type="scientific">Sphingomonas lycopersici</name>
    <dbReference type="NCBI Taxonomy" id="2951807"/>
    <lineage>
        <taxon>Bacteria</taxon>
        <taxon>Pseudomonadati</taxon>
        <taxon>Pseudomonadota</taxon>
        <taxon>Alphaproteobacteria</taxon>
        <taxon>Sphingomonadales</taxon>
        <taxon>Sphingomonadaceae</taxon>
        <taxon>Sphingomonas</taxon>
    </lineage>
</organism>
<dbReference type="Proteomes" id="UP001165565">
    <property type="component" value="Unassembled WGS sequence"/>
</dbReference>
<dbReference type="EC" id="2.7.13.3" evidence="2"/>
<evidence type="ECO:0000313" key="10">
    <source>
        <dbReference type="EMBL" id="MCW6533211.1"/>
    </source>
</evidence>
<dbReference type="NCBIfam" id="TIGR00229">
    <property type="entry name" value="sensory_box"/>
    <property type="match status" value="1"/>
</dbReference>
<evidence type="ECO:0000256" key="6">
    <source>
        <dbReference type="ARBA" id="ARBA00022777"/>
    </source>
</evidence>
<accession>A0AA42CSD2</accession>
<dbReference type="InterPro" id="IPR000014">
    <property type="entry name" value="PAS"/>
</dbReference>
<keyword evidence="5" id="KW-0547">Nucleotide-binding</keyword>
<dbReference type="InterPro" id="IPR011102">
    <property type="entry name" value="Sig_transdc_His_kinase_HWE"/>
</dbReference>
<dbReference type="GO" id="GO:0005524">
    <property type="term" value="F:ATP binding"/>
    <property type="evidence" value="ECO:0007669"/>
    <property type="project" value="UniProtKB-KW"/>
</dbReference>
<keyword evidence="7" id="KW-0067">ATP-binding</keyword>
<dbReference type="InterPro" id="IPR035965">
    <property type="entry name" value="PAS-like_dom_sf"/>
</dbReference>
<evidence type="ECO:0000256" key="2">
    <source>
        <dbReference type="ARBA" id="ARBA00012438"/>
    </source>
</evidence>
<dbReference type="SUPFAM" id="SSF55785">
    <property type="entry name" value="PYP-like sensor domain (PAS domain)"/>
    <property type="match status" value="1"/>
</dbReference>
<dbReference type="SMART" id="SM00091">
    <property type="entry name" value="PAS"/>
    <property type="match status" value="1"/>
</dbReference>
<evidence type="ECO:0000256" key="3">
    <source>
        <dbReference type="ARBA" id="ARBA00022553"/>
    </source>
</evidence>
<proteinExistence type="predicted"/>
<name>A0AA42CSD2_9SPHN</name>
<keyword evidence="4" id="KW-0808">Transferase</keyword>
<dbReference type="Gene3D" id="3.30.565.10">
    <property type="entry name" value="Histidine kinase-like ATPase, C-terminal domain"/>
    <property type="match status" value="1"/>
</dbReference>
<dbReference type="InterPro" id="IPR036890">
    <property type="entry name" value="HATPase_C_sf"/>
</dbReference>
<evidence type="ECO:0000256" key="5">
    <source>
        <dbReference type="ARBA" id="ARBA00022741"/>
    </source>
</evidence>
<feature type="domain" description="PAS" evidence="8">
    <location>
        <begin position="14"/>
        <end position="81"/>
    </location>
</feature>
<keyword evidence="11" id="KW-1185">Reference proteome</keyword>
<reference evidence="10" key="1">
    <citation type="submission" date="2022-06" db="EMBL/GenBank/DDBJ databases">
        <title>Sphingomonas sp. nov. isolated from rhizosphere soil of tomato.</title>
        <authorList>
            <person name="Dong H."/>
            <person name="Gao R."/>
        </authorList>
    </citation>
    <scope>NUCLEOTIDE SEQUENCE</scope>
    <source>
        <strain evidence="10">MMSM24</strain>
    </source>
</reference>
<keyword evidence="3" id="KW-0597">Phosphoprotein</keyword>
<dbReference type="InterPro" id="IPR013656">
    <property type="entry name" value="PAS_4"/>
</dbReference>
<sequence>MADPIGAFADGHDALLSALLDQSHECIQFLDGDGRILFVNREGARAMELSAPHDLIGASWIDRWPEEARAAAHDALQSVRRGSAARFSATRRGPQGEQRWWEVTATPIDGNHSAACLIIARDITAESIERQRVATISAEMRHRLRNAMTTAAGIVTIAARSHPECRSFARDINERLAMVAAVQDLLLDPARDKSFAEIIPLLTSAYGGAEVIRFGTLPDVLLGDGAMQALALTFGELATNSLKYGALKNGRSVEVNGAVEDDLLRLIWREPTVFGTPREGGQGLKLIDRLIRASGGNVMRETDDGHFTLHLALPCK</sequence>
<dbReference type="Pfam" id="PF07536">
    <property type="entry name" value="HWE_HK"/>
    <property type="match status" value="1"/>
</dbReference>
<gene>
    <name evidence="10" type="ORF">NEE01_00285</name>
</gene>
<dbReference type="RefSeq" id="WP_179514481.1">
    <property type="nucleotide sequence ID" value="NZ_JANFAV010000001.1"/>
</dbReference>
<dbReference type="AlphaFoldDB" id="A0AA42CSD2"/>
<dbReference type="Gene3D" id="3.30.450.20">
    <property type="entry name" value="PAS domain"/>
    <property type="match status" value="1"/>
</dbReference>
<dbReference type="CDD" id="cd00130">
    <property type="entry name" value="PAS"/>
    <property type="match status" value="1"/>
</dbReference>
<evidence type="ECO:0000259" key="9">
    <source>
        <dbReference type="SMART" id="SM00911"/>
    </source>
</evidence>
<keyword evidence="6" id="KW-0418">Kinase</keyword>
<comment type="caution">
    <text evidence="10">The sequence shown here is derived from an EMBL/GenBank/DDBJ whole genome shotgun (WGS) entry which is preliminary data.</text>
</comment>
<evidence type="ECO:0000313" key="11">
    <source>
        <dbReference type="Proteomes" id="UP001165565"/>
    </source>
</evidence>
<evidence type="ECO:0000256" key="1">
    <source>
        <dbReference type="ARBA" id="ARBA00000085"/>
    </source>
</evidence>
<dbReference type="EMBL" id="JANFAV010000001">
    <property type="protein sequence ID" value="MCW6533211.1"/>
    <property type="molecule type" value="Genomic_DNA"/>
</dbReference>
<evidence type="ECO:0000256" key="4">
    <source>
        <dbReference type="ARBA" id="ARBA00022679"/>
    </source>
</evidence>
<dbReference type="PANTHER" id="PTHR41523:SF8">
    <property type="entry name" value="ETHYLENE RESPONSE SENSOR PROTEIN"/>
    <property type="match status" value="1"/>
</dbReference>
<evidence type="ECO:0000256" key="7">
    <source>
        <dbReference type="ARBA" id="ARBA00022840"/>
    </source>
</evidence>
<dbReference type="SMART" id="SM00911">
    <property type="entry name" value="HWE_HK"/>
    <property type="match status" value="1"/>
</dbReference>
<feature type="domain" description="Signal transduction histidine kinase HWE region" evidence="9">
    <location>
        <begin position="139"/>
        <end position="218"/>
    </location>
</feature>
<evidence type="ECO:0000259" key="8">
    <source>
        <dbReference type="SMART" id="SM00091"/>
    </source>
</evidence>
<comment type="catalytic activity">
    <reaction evidence="1">
        <text>ATP + protein L-histidine = ADP + protein N-phospho-L-histidine.</text>
        <dbReference type="EC" id="2.7.13.3"/>
    </reaction>
</comment>
<dbReference type="PANTHER" id="PTHR41523">
    <property type="entry name" value="TWO-COMPONENT SYSTEM SENSOR PROTEIN"/>
    <property type="match status" value="1"/>
</dbReference>
<protein>
    <recommendedName>
        <fullName evidence="2">histidine kinase</fullName>
        <ecNumber evidence="2">2.7.13.3</ecNumber>
    </recommendedName>
</protein>